<dbReference type="GO" id="GO:0009252">
    <property type="term" value="P:peptidoglycan biosynthetic process"/>
    <property type="evidence" value="ECO:0007669"/>
    <property type="project" value="UniProtKB-UniRule"/>
</dbReference>
<evidence type="ECO:0000256" key="4">
    <source>
        <dbReference type="ARBA" id="ARBA00022692"/>
    </source>
</evidence>
<dbReference type="PROSITE" id="PS01348">
    <property type="entry name" value="MRAY_2"/>
    <property type="match status" value="1"/>
</dbReference>
<comment type="similarity">
    <text evidence="2 7">Belongs to the glycosyltransferase 4 family. MraY subfamily.</text>
</comment>
<feature type="transmembrane region" description="Helical" evidence="7">
    <location>
        <begin position="148"/>
        <end position="167"/>
    </location>
</feature>
<sequence>MNITFFWQFATAFALTVLIGKVLIPELHKWHFGQSIRECGPKEHLKKSGTPTMGGIMMILAVIAANLLWNGHDRTMYLALWLFVGYGLIGFIDDGLKIFFKRNLGLTSKQKMALQILVAAIYLFFPGDVLSTRLWIPILNVTVNLGTAGYALFILLLLVGTTNAVNLTDGLDGLAASVTVFVMLAYTVIGFLAGELSISLFSLSIVGTCLGFLVYNHHPAKVFMGDTGSLALGGAVAAAAIGSHTELLLVIIGGVYVLETLSVIIQVTYFKLTGGKRVFRMTPIHHHFELGGWKETKVVTRFSMLSLLLSLAGIFIYSNRL</sequence>
<evidence type="ECO:0000256" key="2">
    <source>
        <dbReference type="ARBA" id="ARBA00005583"/>
    </source>
</evidence>
<dbReference type="GO" id="GO:0051301">
    <property type="term" value="P:cell division"/>
    <property type="evidence" value="ECO:0007669"/>
    <property type="project" value="UniProtKB-KW"/>
</dbReference>
<feature type="transmembrane region" description="Helical" evidence="7">
    <location>
        <begin position="52"/>
        <end position="69"/>
    </location>
</feature>
<evidence type="ECO:0000256" key="8">
    <source>
        <dbReference type="NCBIfam" id="TIGR00445"/>
    </source>
</evidence>
<comment type="catalytic activity">
    <reaction evidence="7">
        <text>UDP-N-acetyl-alpha-D-muramoyl-L-alanyl-gamma-D-glutamyl-meso-2,6-diaminopimeloyl-D-alanyl-D-alanine + di-trans,octa-cis-undecaprenyl phosphate = di-trans,octa-cis-undecaprenyl diphospho-N-acetyl-alpha-D-muramoyl-L-alanyl-D-glutamyl-meso-2,6-diaminopimeloyl-D-alanyl-D-alanine + UMP</text>
        <dbReference type="Rhea" id="RHEA:28386"/>
        <dbReference type="ChEBI" id="CHEBI:57865"/>
        <dbReference type="ChEBI" id="CHEBI:60392"/>
        <dbReference type="ChEBI" id="CHEBI:61386"/>
        <dbReference type="ChEBI" id="CHEBI:61387"/>
        <dbReference type="EC" id="2.7.8.13"/>
    </reaction>
</comment>
<comment type="function">
    <text evidence="7">Catalyzes the initial step of the lipid cycle reactions in the biosynthesis of the cell wall peptidoglycan: transfers peptidoglycan precursor phospho-MurNAc-pentapeptide from UDP-MurNAc-pentapeptide onto the lipid carrier undecaprenyl phosphate, yielding undecaprenyl-pyrophosphoryl-MurNAc-pentapeptide, known as lipid I.</text>
</comment>
<comment type="subcellular location">
    <subcellularLocation>
        <location evidence="7">Cell membrane</location>
        <topology evidence="7">Multi-pass membrane protein</topology>
    </subcellularLocation>
    <subcellularLocation>
        <location evidence="1">Membrane</location>
        <topology evidence="1">Multi-pass membrane protein</topology>
    </subcellularLocation>
</comment>
<keyword evidence="7" id="KW-1003">Cell membrane</keyword>
<dbReference type="AlphaFoldDB" id="A0A943EFJ8"/>
<keyword evidence="7" id="KW-0133">Cell shape</keyword>
<feature type="transmembrane region" description="Helical" evidence="7">
    <location>
        <begin position="198"/>
        <end position="215"/>
    </location>
</feature>
<feature type="transmembrane region" description="Helical" evidence="7">
    <location>
        <begin position="247"/>
        <end position="270"/>
    </location>
</feature>
<keyword evidence="7" id="KW-0573">Peptidoglycan synthesis</keyword>
<evidence type="ECO:0000313" key="11">
    <source>
        <dbReference type="Proteomes" id="UP000754226"/>
    </source>
</evidence>
<keyword evidence="7" id="KW-0132">Cell division</keyword>
<dbReference type="Pfam" id="PF00953">
    <property type="entry name" value="Glycos_transf_4"/>
    <property type="match status" value="1"/>
</dbReference>
<keyword evidence="7 9" id="KW-0460">Magnesium</keyword>
<dbReference type="GO" id="GO:0005886">
    <property type="term" value="C:plasma membrane"/>
    <property type="evidence" value="ECO:0007669"/>
    <property type="project" value="UniProtKB-SubCell"/>
</dbReference>
<dbReference type="CDD" id="cd06852">
    <property type="entry name" value="GT_MraY"/>
    <property type="match status" value="1"/>
</dbReference>
<keyword evidence="4 7" id="KW-0812">Transmembrane</keyword>
<feature type="transmembrane region" description="Helical" evidence="7">
    <location>
        <begin position="6"/>
        <end position="24"/>
    </location>
</feature>
<dbReference type="InterPro" id="IPR018480">
    <property type="entry name" value="PNAcMuramoyl-5peptid_Trfase_CS"/>
</dbReference>
<feature type="transmembrane region" description="Helical" evidence="7">
    <location>
        <begin position="298"/>
        <end position="318"/>
    </location>
</feature>
<dbReference type="HAMAP" id="MF_00038">
    <property type="entry name" value="MraY"/>
    <property type="match status" value="1"/>
</dbReference>
<dbReference type="InterPro" id="IPR000715">
    <property type="entry name" value="Glycosyl_transferase_4"/>
</dbReference>
<comment type="cofactor">
    <cofactor evidence="7 9">
        <name>Mg(2+)</name>
        <dbReference type="ChEBI" id="CHEBI:18420"/>
    </cofactor>
</comment>
<feature type="transmembrane region" description="Helical" evidence="7">
    <location>
        <begin position="75"/>
        <end position="92"/>
    </location>
</feature>
<evidence type="ECO:0000256" key="5">
    <source>
        <dbReference type="ARBA" id="ARBA00022989"/>
    </source>
</evidence>
<feature type="binding site" evidence="9">
    <location>
        <position position="166"/>
    </location>
    <ligand>
        <name>Mg(2+)</name>
        <dbReference type="ChEBI" id="CHEBI:18420"/>
    </ligand>
</feature>
<dbReference type="EC" id="2.7.8.13" evidence="7 8"/>
<comment type="caution">
    <text evidence="10">The sequence shown here is derived from an EMBL/GenBank/DDBJ whole genome shotgun (WGS) entry which is preliminary data.</text>
</comment>
<dbReference type="PROSITE" id="PS01347">
    <property type="entry name" value="MRAY_1"/>
    <property type="match status" value="1"/>
</dbReference>
<keyword evidence="7" id="KW-0961">Cell wall biogenesis/degradation</keyword>
<comment type="pathway">
    <text evidence="7">Cell wall biogenesis; peptidoglycan biosynthesis.</text>
</comment>
<dbReference type="EMBL" id="JAGZCZ010000008">
    <property type="protein sequence ID" value="MBS5520165.1"/>
    <property type="molecule type" value="Genomic_DNA"/>
</dbReference>
<proteinExistence type="inferred from homology"/>
<name>A0A943EFJ8_9FIRM</name>
<evidence type="ECO:0000256" key="7">
    <source>
        <dbReference type="HAMAP-Rule" id="MF_00038"/>
    </source>
</evidence>
<dbReference type="GO" id="GO:0071555">
    <property type="term" value="P:cell wall organization"/>
    <property type="evidence" value="ECO:0007669"/>
    <property type="project" value="UniProtKB-KW"/>
</dbReference>
<keyword evidence="5 7" id="KW-1133">Transmembrane helix</keyword>
<keyword evidence="3 7" id="KW-0808">Transferase</keyword>
<organism evidence="10 11">
    <name type="scientific">Acidaminococcus intestini</name>
    <dbReference type="NCBI Taxonomy" id="187327"/>
    <lineage>
        <taxon>Bacteria</taxon>
        <taxon>Bacillati</taxon>
        <taxon>Bacillota</taxon>
        <taxon>Negativicutes</taxon>
        <taxon>Acidaminococcales</taxon>
        <taxon>Acidaminococcaceae</taxon>
        <taxon>Acidaminococcus</taxon>
    </lineage>
</organism>
<dbReference type="Proteomes" id="UP000754226">
    <property type="component" value="Unassembled WGS sequence"/>
</dbReference>
<evidence type="ECO:0000256" key="1">
    <source>
        <dbReference type="ARBA" id="ARBA00004141"/>
    </source>
</evidence>
<keyword evidence="7" id="KW-0131">Cell cycle</keyword>
<dbReference type="PANTHER" id="PTHR22926">
    <property type="entry name" value="PHOSPHO-N-ACETYLMURAMOYL-PENTAPEPTIDE-TRANSFERASE"/>
    <property type="match status" value="1"/>
</dbReference>
<feature type="transmembrane region" description="Helical" evidence="7">
    <location>
        <begin position="113"/>
        <end position="136"/>
    </location>
</feature>
<evidence type="ECO:0000256" key="9">
    <source>
        <dbReference type="PIRSR" id="PIRSR600715-1"/>
    </source>
</evidence>
<gene>
    <name evidence="7 10" type="primary">mraY</name>
    <name evidence="10" type="ORF">KHX13_07560</name>
</gene>
<evidence type="ECO:0000256" key="3">
    <source>
        <dbReference type="ARBA" id="ARBA00022679"/>
    </source>
</evidence>
<protein>
    <recommendedName>
        <fullName evidence="7 8">Phospho-N-acetylmuramoyl-pentapeptide-transferase</fullName>
        <ecNumber evidence="7 8">2.7.8.13</ecNumber>
    </recommendedName>
    <alternativeName>
        <fullName evidence="7">UDP-MurNAc-pentapeptide phosphotransferase</fullName>
    </alternativeName>
</protein>
<evidence type="ECO:0000313" key="10">
    <source>
        <dbReference type="EMBL" id="MBS5520165.1"/>
    </source>
</evidence>
<dbReference type="NCBIfam" id="TIGR00445">
    <property type="entry name" value="mraY"/>
    <property type="match status" value="1"/>
</dbReference>
<feature type="binding site" evidence="9">
    <location>
        <position position="226"/>
    </location>
    <ligand>
        <name>Mg(2+)</name>
        <dbReference type="ChEBI" id="CHEBI:18420"/>
    </ligand>
</feature>
<dbReference type="GO" id="GO:0046872">
    <property type="term" value="F:metal ion binding"/>
    <property type="evidence" value="ECO:0007669"/>
    <property type="project" value="UniProtKB-KW"/>
</dbReference>
<reference evidence="10" key="1">
    <citation type="submission" date="2021-02" db="EMBL/GenBank/DDBJ databases">
        <title>Infant gut strain persistence is associated with maternal origin, phylogeny, and functional potential including surface adhesion and iron acquisition.</title>
        <authorList>
            <person name="Lou Y.C."/>
        </authorList>
    </citation>
    <scope>NUCLEOTIDE SEQUENCE</scope>
    <source>
        <strain evidence="10">L3_106_000M1_dasL3_106_000M1_concoct_15</strain>
    </source>
</reference>
<keyword evidence="7 9" id="KW-0479">Metal-binding</keyword>
<evidence type="ECO:0000256" key="6">
    <source>
        <dbReference type="ARBA" id="ARBA00023136"/>
    </source>
</evidence>
<keyword evidence="6 7" id="KW-0472">Membrane</keyword>
<accession>A0A943EFJ8</accession>
<feature type="transmembrane region" description="Helical" evidence="7">
    <location>
        <begin position="174"/>
        <end position="192"/>
    </location>
</feature>
<dbReference type="InterPro" id="IPR003524">
    <property type="entry name" value="PNAcMuramoyl-5peptid_Trfase"/>
</dbReference>
<dbReference type="GO" id="GO:0008360">
    <property type="term" value="P:regulation of cell shape"/>
    <property type="evidence" value="ECO:0007669"/>
    <property type="project" value="UniProtKB-KW"/>
</dbReference>
<feature type="transmembrane region" description="Helical" evidence="7">
    <location>
        <begin position="222"/>
        <end position="241"/>
    </location>
</feature>
<dbReference type="GO" id="GO:0008963">
    <property type="term" value="F:phospho-N-acetylmuramoyl-pentapeptide-transferase activity"/>
    <property type="evidence" value="ECO:0007669"/>
    <property type="project" value="UniProtKB-UniRule"/>
</dbReference>
<dbReference type="PANTHER" id="PTHR22926:SF5">
    <property type="entry name" value="PHOSPHO-N-ACETYLMURAMOYL-PENTAPEPTIDE-TRANSFERASE HOMOLOG"/>
    <property type="match status" value="1"/>
</dbReference>